<comment type="caution">
    <text evidence="4">The sequence shown here is derived from an EMBL/GenBank/DDBJ whole genome shotgun (WGS) entry which is preliminary data.</text>
</comment>
<evidence type="ECO:0000313" key="4">
    <source>
        <dbReference type="EMBL" id="CAF3796496.1"/>
    </source>
</evidence>
<evidence type="ECO:0000313" key="3">
    <source>
        <dbReference type="EMBL" id="CAF1361838.1"/>
    </source>
</evidence>
<dbReference type="EMBL" id="CAJOBD010001408">
    <property type="protein sequence ID" value="CAF3796496.1"/>
    <property type="molecule type" value="Genomic_DNA"/>
</dbReference>
<dbReference type="AlphaFoldDB" id="A0A819BDN2"/>
<name>A0A819BDN2_9BILA</name>
<dbReference type="Proteomes" id="UP000663836">
    <property type="component" value="Unassembled WGS sequence"/>
</dbReference>
<feature type="signal peptide" evidence="2">
    <location>
        <begin position="1"/>
        <end position="18"/>
    </location>
</feature>
<dbReference type="Proteomes" id="UP000663864">
    <property type="component" value="Unassembled WGS sequence"/>
</dbReference>
<keyword evidence="1" id="KW-1133">Transmembrane helix</keyword>
<keyword evidence="2" id="KW-0732">Signal</keyword>
<sequence length="243" mass="28270">MIRILLILCLIFLIEINAKRHRCINSGVLFSDKIIRSPIIVYGQSLAKRIHLETNTELLFNITFRVDCIFKGQDIENQIEITEAGIKFGHTACQWLEPGQRYIVFLEKWGININSYRPLDFQELIVDNMTYELLEKTCHLTRISPLHSTINKCPNVSTSEYCPHDDIDVSVTSSEEYSNDINFNIKPSYFDDDNIFYRQANVTIIKYGSIITDIEIYSKNYAYSLTINWILMIIIIIVLIMII</sequence>
<feature type="transmembrane region" description="Helical" evidence="1">
    <location>
        <begin position="221"/>
        <end position="242"/>
    </location>
</feature>
<accession>A0A819BDN2</accession>
<keyword evidence="1" id="KW-0812">Transmembrane</keyword>
<dbReference type="EMBL" id="CAJNOT010003062">
    <property type="protein sequence ID" value="CAF1361838.1"/>
    <property type="molecule type" value="Genomic_DNA"/>
</dbReference>
<gene>
    <name evidence="4" type="ORF">JBS370_LOCUS15052</name>
    <name evidence="3" type="ORF">ZHD862_LOCUS31118</name>
</gene>
<protein>
    <submittedName>
        <fullName evidence="4">Uncharacterized protein</fullName>
    </submittedName>
</protein>
<evidence type="ECO:0000313" key="5">
    <source>
        <dbReference type="Proteomes" id="UP000663836"/>
    </source>
</evidence>
<reference evidence="4" key="1">
    <citation type="submission" date="2021-02" db="EMBL/GenBank/DDBJ databases">
        <authorList>
            <person name="Nowell W R."/>
        </authorList>
    </citation>
    <scope>NUCLEOTIDE SEQUENCE</scope>
</reference>
<evidence type="ECO:0000256" key="2">
    <source>
        <dbReference type="SAM" id="SignalP"/>
    </source>
</evidence>
<organism evidence="4 5">
    <name type="scientific">Rotaria sordida</name>
    <dbReference type="NCBI Taxonomy" id="392033"/>
    <lineage>
        <taxon>Eukaryota</taxon>
        <taxon>Metazoa</taxon>
        <taxon>Spiralia</taxon>
        <taxon>Gnathifera</taxon>
        <taxon>Rotifera</taxon>
        <taxon>Eurotatoria</taxon>
        <taxon>Bdelloidea</taxon>
        <taxon>Philodinida</taxon>
        <taxon>Philodinidae</taxon>
        <taxon>Rotaria</taxon>
    </lineage>
</organism>
<evidence type="ECO:0000256" key="1">
    <source>
        <dbReference type="SAM" id="Phobius"/>
    </source>
</evidence>
<keyword evidence="1" id="KW-0472">Membrane</keyword>
<proteinExistence type="predicted"/>
<feature type="chain" id="PRO_5035692591" evidence="2">
    <location>
        <begin position="19"/>
        <end position="243"/>
    </location>
</feature>